<evidence type="ECO:0000256" key="1">
    <source>
        <dbReference type="ARBA" id="ARBA00007452"/>
    </source>
</evidence>
<keyword evidence="9" id="KW-0378">Hydrolase</keyword>
<dbReference type="InterPro" id="IPR037278">
    <property type="entry name" value="ARFGAP/RecO"/>
</dbReference>
<dbReference type="KEGG" id="hhg:XM38_020480"/>
<dbReference type="SUPFAM" id="SSF50249">
    <property type="entry name" value="Nucleic acid-binding proteins"/>
    <property type="match status" value="1"/>
</dbReference>
<dbReference type="NCBIfam" id="TIGR00613">
    <property type="entry name" value="reco"/>
    <property type="match status" value="1"/>
</dbReference>
<evidence type="ECO:0000256" key="7">
    <source>
        <dbReference type="HAMAP-Rule" id="MF_00201"/>
    </source>
</evidence>
<dbReference type="Gene3D" id="1.20.1440.120">
    <property type="entry name" value="Recombination protein O, C-terminal domain"/>
    <property type="match status" value="1"/>
</dbReference>
<dbReference type="EMBL" id="CP021983">
    <property type="protein sequence ID" value="ASC71098.1"/>
    <property type="molecule type" value="Genomic_DNA"/>
</dbReference>
<organism evidence="9 10">
    <name type="scientific">Halomicronema hongdechloris C2206</name>
    <dbReference type="NCBI Taxonomy" id="1641165"/>
    <lineage>
        <taxon>Bacteria</taxon>
        <taxon>Bacillati</taxon>
        <taxon>Cyanobacteriota</taxon>
        <taxon>Cyanophyceae</taxon>
        <taxon>Nodosilineales</taxon>
        <taxon>Nodosilineaceae</taxon>
        <taxon>Halomicronema</taxon>
    </lineage>
</organism>
<dbReference type="GO" id="GO:0016787">
    <property type="term" value="F:hydrolase activity"/>
    <property type="evidence" value="ECO:0007669"/>
    <property type="project" value="UniProtKB-KW"/>
</dbReference>
<dbReference type="Pfam" id="PF02565">
    <property type="entry name" value="RecO_C"/>
    <property type="match status" value="1"/>
</dbReference>
<keyword evidence="3 7" id="KW-0227">DNA damage</keyword>
<dbReference type="PANTHER" id="PTHR33991:SF1">
    <property type="entry name" value="DNA REPAIR PROTEIN RECO"/>
    <property type="match status" value="1"/>
</dbReference>
<accession>A0A1Z3HLD0</accession>
<proteinExistence type="inferred from homology"/>
<evidence type="ECO:0000256" key="6">
    <source>
        <dbReference type="ARBA" id="ARBA00033409"/>
    </source>
</evidence>
<keyword evidence="5 7" id="KW-0234">DNA repair</keyword>
<dbReference type="Gene3D" id="2.40.50.140">
    <property type="entry name" value="Nucleic acid-binding proteins"/>
    <property type="match status" value="1"/>
</dbReference>
<protein>
    <recommendedName>
        <fullName evidence="2 7">DNA repair protein RecO</fullName>
    </recommendedName>
    <alternativeName>
        <fullName evidence="6 7">Recombination protein O</fullName>
    </alternativeName>
</protein>
<gene>
    <name evidence="7 9" type="primary">recO</name>
    <name evidence="9" type="ORF">XM38_020480</name>
</gene>
<evidence type="ECO:0000259" key="8">
    <source>
        <dbReference type="Pfam" id="PF11967"/>
    </source>
</evidence>
<evidence type="ECO:0000256" key="5">
    <source>
        <dbReference type="ARBA" id="ARBA00023204"/>
    </source>
</evidence>
<dbReference type="InterPro" id="IPR012340">
    <property type="entry name" value="NA-bd_OB-fold"/>
</dbReference>
<dbReference type="STRING" id="1641165.XM38_12360"/>
<sequence>MSRTYKATGINLKSMPMGETDRLVTILSPQVGVIRVVAPGSRKHHSRLGGRSGLFVINELLVVKGRRLDKLTQAETVRSFPGLSQHLGKLTASQYLAELVLFQALSNQPQEDLFYLLVEHLERLETATSATVLASLVQGIFHLLAIAGVAPEVQHCCITRELMQPNLLDPTWRIGFSPTLGGIVHLDQLATVPSRSRPPTMAEGQVGYDTVDPSGSTKTIQLTALELALLQQLSQPHLRSASGAPETAPHWLWYRLERLLRQYAEYHFDRPLRSATLIDTCFGSPVDTSSVH</sequence>
<dbReference type="GO" id="GO:0006302">
    <property type="term" value="P:double-strand break repair"/>
    <property type="evidence" value="ECO:0007669"/>
    <property type="project" value="TreeGrafter"/>
</dbReference>
<dbReference type="InterPro" id="IPR003717">
    <property type="entry name" value="RecO"/>
</dbReference>
<reference evidence="9 10" key="1">
    <citation type="journal article" date="2016" name="Biochim. Biophys. Acta">
        <title>Characterization of red-shifted phycobilisomes isolated from the chlorophyll f-containing cyanobacterium Halomicronema hongdechloris.</title>
        <authorList>
            <person name="Li Y."/>
            <person name="Lin Y."/>
            <person name="Garvey C.J."/>
            <person name="Birch D."/>
            <person name="Corkery R.W."/>
            <person name="Loughlin P.C."/>
            <person name="Scheer H."/>
            <person name="Willows R.D."/>
            <person name="Chen M."/>
        </authorList>
    </citation>
    <scope>NUCLEOTIDE SEQUENCE [LARGE SCALE GENOMIC DNA]</scope>
    <source>
        <strain evidence="9 10">C2206</strain>
    </source>
</reference>
<dbReference type="OrthoDB" id="9797083at2"/>
<keyword evidence="4 7" id="KW-0233">DNA recombination</keyword>
<evidence type="ECO:0000256" key="4">
    <source>
        <dbReference type="ARBA" id="ARBA00023172"/>
    </source>
</evidence>
<dbReference type="HAMAP" id="MF_00201">
    <property type="entry name" value="RecO"/>
    <property type="match status" value="1"/>
</dbReference>
<dbReference type="PANTHER" id="PTHR33991">
    <property type="entry name" value="DNA REPAIR PROTEIN RECO"/>
    <property type="match status" value="1"/>
</dbReference>
<evidence type="ECO:0000313" key="9">
    <source>
        <dbReference type="EMBL" id="ASC71098.1"/>
    </source>
</evidence>
<dbReference type="Proteomes" id="UP000191901">
    <property type="component" value="Chromosome"/>
</dbReference>
<feature type="domain" description="DNA replication/recombination mediator RecO N-terminal" evidence="8">
    <location>
        <begin position="1"/>
        <end position="80"/>
    </location>
</feature>
<name>A0A1Z3HLD0_9CYAN</name>
<dbReference type="AlphaFoldDB" id="A0A1Z3HLD0"/>
<dbReference type="RefSeq" id="WP_080809606.1">
    <property type="nucleotide sequence ID" value="NZ_CP021983.2"/>
</dbReference>
<dbReference type="Pfam" id="PF11967">
    <property type="entry name" value="RecO_N"/>
    <property type="match status" value="1"/>
</dbReference>
<dbReference type="GO" id="GO:0043590">
    <property type="term" value="C:bacterial nucleoid"/>
    <property type="evidence" value="ECO:0007669"/>
    <property type="project" value="TreeGrafter"/>
</dbReference>
<dbReference type="InterPro" id="IPR042242">
    <property type="entry name" value="RecO_C"/>
</dbReference>
<dbReference type="GO" id="GO:0006310">
    <property type="term" value="P:DNA recombination"/>
    <property type="evidence" value="ECO:0007669"/>
    <property type="project" value="UniProtKB-UniRule"/>
</dbReference>
<dbReference type="SUPFAM" id="SSF57863">
    <property type="entry name" value="ArfGap/RecO-like zinc finger"/>
    <property type="match status" value="1"/>
</dbReference>
<evidence type="ECO:0000313" key="10">
    <source>
        <dbReference type="Proteomes" id="UP000191901"/>
    </source>
</evidence>
<keyword evidence="10" id="KW-1185">Reference proteome</keyword>
<dbReference type="InterPro" id="IPR022572">
    <property type="entry name" value="DNA_rep/recomb_RecO_N"/>
</dbReference>
<comment type="similarity">
    <text evidence="1 7">Belongs to the RecO family.</text>
</comment>
<evidence type="ECO:0000256" key="2">
    <source>
        <dbReference type="ARBA" id="ARBA00021310"/>
    </source>
</evidence>
<evidence type="ECO:0000256" key="3">
    <source>
        <dbReference type="ARBA" id="ARBA00022763"/>
    </source>
</evidence>
<comment type="function">
    <text evidence="7">Involved in DNA repair and RecF pathway recombination.</text>
</comment>